<reference evidence="2 3" key="1">
    <citation type="journal article" date="2019" name="Nat. Ecol. Evol.">
        <title>Megaphylogeny resolves global patterns of mushroom evolution.</title>
        <authorList>
            <person name="Varga T."/>
            <person name="Krizsan K."/>
            <person name="Foldi C."/>
            <person name="Dima B."/>
            <person name="Sanchez-Garcia M."/>
            <person name="Sanchez-Ramirez S."/>
            <person name="Szollosi G.J."/>
            <person name="Szarkandi J.G."/>
            <person name="Papp V."/>
            <person name="Albert L."/>
            <person name="Andreopoulos W."/>
            <person name="Angelini C."/>
            <person name="Antonin V."/>
            <person name="Barry K.W."/>
            <person name="Bougher N.L."/>
            <person name="Buchanan P."/>
            <person name="Buyck B."/>
            <person name="Bense V."/>
            <person name="Catcheside P."/>
            <person name="Chovatia M."/>
            <person name="Cooper J."/>
            <person name="Damon W."/>
            <person name="Desjardin D."/>
            <person name="Finy P."/>
            <person name="Geml J."/>
            <person name="Haridas S."/>
            <person name="Hughes K."/>
            <person name="Justo A."/>
            <person name="Karasinski D."/>
            <person name="Kautmanova I."/>
            <person name="Kiss B."/>
            <person name="Kocsube S."/>
            <person name="Kotiranta H."/>
            <person name="LaButti K.M."/>
            <person name="Lechner B.E."/>
            <person name="Liimatainen K."/>
            <person name="Lipzen A."/>
            <person name="Lukacs Z."/>
            <person name="Mihaltcheva S."/>
            <person name="Morgado L.N."/>
            <person name="Niskanen T."/>
            <person name="Noordeloos M.E."/>
            <person name="Ohm R.A."/>
            <person name="Ortiz-Santana B."/>
            <person name="Ovrebo C."/>
            <person name="Racz N."/>
            <person name="Riley R."/>
            <person name="Savchenko A."/>
            <person name="Shiryaev A."/>
            <person name="Soop K."/>
            <person name="Spirin V."/>
            <person name="Szebenyi C."/>
            <person name="Tomsovsky M."/>
            <person name="Tulloss R.E."/>
            <person name="Uehling J."/>
            <person name="Grigoriev I.V."/>
            <person name="Vagvolgyi C."/>
            <person name="Papp T."/>
            <person name="Martin F.M."/>
            <person name="Miettinen O."/>
            <person name="Hibbett D.S."/>
            <person name="Nagy L.G."/>
        </authorList>
    </citation>
    <scope>NUCLEOTIDE SEQUENCE [LARGE SCALE GENOMIC DNA]</scope>
    <source>
        <strain evidence="2 3">CBS 962.96</strain>
    </source>
</reference>
<dbReference type="EMBL" id="ML179434">
    <property type="protein sequence ID" value="THU87813.1"/>
    <property type="molecule type" value="Genomic_DNA"/>
</dbReference>
<feature type="region of interest" description="Disordered" evidence="1">
    <location>
        <begin position="84"/>
        <end position="110"/>
    </location>
</feature>
<accession>A0A4S8LGF0</accession>
<dbReference type="Proteomes" id="UP000297245">
    <property type="component" value="Unassembled WGS sequence"/>
</dbReference>
<keyword evidence="3" id="KW-1185">Reference proteome</keyword>
<protein>
    <submittedName>
        <fullName evidence="2">Uncharacterized protein</fullName>
    </submittedName>
</protein>
<organism evidence="2 3">
    <name type="scientific">Dendrothele bispora (strain CBS 962.96)</name>
    <dbReference type="NCBI Taxonomy" id="1314807"/>
    <lineage>
        <taxon>Eukaryota</taxon>
        <taxon>Fungi</taxon>
        <taxon>Dikarya</taxon>
        <taxon>Basidiomycota</taxon>
        <taxon>Agaricomycotina</taxon>
        <taxon>Agaricomycetes</taxon>
        <taxon>Agaricomycetidae</taxon>
        <taxon>Agaricales</taxon>
        <taxon>Agaricales incertae sedis</taxon>
        <taxon>Dendrothele</taxon>
    </lineage>
</organism>
<gene>
    <name evidence="2" type="ORF">K435DRAFT_804003</name>
</gene>
<feature type="compositionally biased region" description="Basic and acidic residues" evidence="1">
    <location>
        <begin position="18"/>
        <end position="28"/>
    </location>
</feature>
<sequence>MNSLENSMNTPNLFNPGRDGDRARDREGVMATVRAETKVGKAEKLLGMTGRFGEVTRDTGGRKFGKWKCMRRKRMQGCGLYAMRVGGGDDGQGREDRDSRDGEGDGGKMVETSKRCQNLHKFTGIHVHPETSLEVALGVGETGTKVDKIDDYKYKYEYERDGGHK</sequence>
<evidence type="ECO:0000313" key="3">
    <source>
        <dbReference type="Proteomes" id="UP000297245"/>
    </source>
</evidence>
<name>A0A4S8LGF0_DENBC</name>
<dbReference type="AlphaFoldDB" id="A0A4S8LGF0"/>
<evidence type="ECO:0000313" key="2">
    <source>
        <dbReference type="EMBL" id="THU87813.1"/>
    </source>
</evidence>
<feature type="compositionally biased region" description="Polar residues" evidence="1">
    <location>
        <begin position="1"/>
        <end position="13"/>
    </location>
</feature>
<feature type="compositionally biased region" description="Basic and acidic residues" evidence="1">
    <location>
        <begin position="91"/>
        <end position="110"/>
    </location>
</feature>
<feature type="region of interest" description="Disordered" evidence="1">
    <location>
        <begin position="1"/>
        <end position="28"/>
    </location>
</feature>
<evidence type="ECO:0000256" key="1">
    <source>
        <dbReference type="SAM" id="MobiDB-lite"/>
    </source>
</evidence>
<proteinExistence type="predicted"/>